<evidence type="ECO:0000256" key="1">
    <source>
        <dbReference type="SAM" id="Phobius"/>
    </source>
</evidence>
<feature type="transmembrane region" description="Helical" evidence="1">
    <location>
        <begin position="101"/>
        <end position="120"/>
    </location>
</feature>
<keyword evidence="3" id="KW-1185">Reference proteome</keyword>
<name>A0A1H6AK71_9RHOB</name>
<reference evidence="2 3" key="1">
    <citation type="submission" date="2016-10" db="EMBL/GenBank/DDBJ databases">
        <authorList>
            <person name="de Groot N.N."/>
        </authorList>
    </citation>
    <scope>NUCLEOTIDE SEQUENCE [LARGE SCALE GENOMIC DNA]</scope>
    <source>
        <strain evidence="2 3">DSM 26915</strain>
    </source>
</reference>
<keyword evidence="1" id="KW-0812">Transmembrane</keyword>
<dbReference type="RefSeq" id="WP_103911313.1">
    <property type="nucleotide sequence ID" value="NZ_FNUZ01000005.1"/>
</dbReference>
<gene>
    <name evidence="2" type="ORF">SAMN04488045_3004</name>
</gene>
<dbReference type="AlphaFoldDB" id="A0A1H6AK71"/>
<feature type="transmembrane region" description="Helical" evidence="1">
    <location>
        <begin position="34"/>
        <end position="54"/>
    </location>
</feature>
<dbReference type="Proteomes" id="UP000236752">
    <property type="component" value="Unassembled WGS sequence"/>
</dbReference>
<proteinExistence type="predicted"/>
<feature type="transmembrane region" description="Helical" evidence="1">
    <location>
        <begin position="7"/>
        <end position="28"/>
    </location>
</feature>
<evidence type="ECO:0000313" key="2">
    <source>
        <dbReference type="EMBL" id="SEG49098.1"/>
    </source>
</evidence>
<protein>
    <submittedName>
        <fullName evidence="2">Uncharacterized protein</fullName>
    </submittedName>
</protein>
<feature type="transmembrane region" description="Helical" evidence="1">
    <location>
        <begin position="66"/>
        <end position="89"/>
    </location>
</feature>
<organism evidence="2 3">
    <name type="scientific">Thalassococcus halodurans</name>
    <dbReference type="NCBI Taxonomy" id="373675"/>
    <lineage>
        <taxon>Bacteria</taxon>
        <taxon>Pseudomonadati</taxon>
        <taxon>Pseudomonadota</taxon>
        <taxon>Alphaproteobacteria</taxon>
        <taxon>Rhodobacterales</taxon>
        <taxon>Roseobacteraceae</taxon>
        <taxon>Thalassococcus</taxon>
    </lineage>
</organism>
<sequence length="135" mass="14900">MISVLRVSGTFVGVYLFGNLFQIVANYFNVSPALVVLAAAGLAGFAAGYQYSLCSRGALSQFVLHLYTIPMSLFFIVTALGQYMLHFYAEQGTLLGGRIEHIPVLIVVMFFMCKAMRILFMHGLETAQKRQAVYG</sequence>
<dbReference type="EMBL" id="FNUZ01000005">
    <property type="protein sequence ID" value="SEG49098.1"/>
    <property type="molecule type" value="Genomic_DNA"/>
</dbReference>
<evidence type="ECO:0000313" key="3">
    <source>
        <dbReference type="Proteomes" id="UP000236752"/>
    </source>
</evidence>
<keyword evidence="1" id="KW-1133">Transmembrane helix</keyword>
<keyword evidence="1" id="KW-0472">Membrane</keyword>
<accession>A0A1H6AK71</accession>